<accession>A0A8D8BS68</accession>
<organism evidence="1">
    <name type="scientific">Culex pipiens</name>
    <name type="common">House mosquito</name>
    <dbReference type="NCBI Taxonomy" id="7175"/>
    <lineage>
        <taxon>Eukaryota</taxon>
        <taxon>Metazoa</taxon>
        <taxon>Ecdysozoa</taxon>
        <taxon>Arthropoda</taxon>
        <taxon>Hexapoda</taxon>
        <taxon>Insecta</taxon>
        <taxon>Pterygota</taxon>
        <taxon>Neoptera</taxon>
        <taxon>Endopterygota</taxon>
        <taxon>Diptera</taxon>
        <taxon>Nematocera</taxon>
        <taxon>Culicoidea</taxon>
        <taxon>Culicidae</taxon>
        <taxon>Culicinae</taxon>
        <taxon>Culicini</taxon>
        <taxon>Culex</taxon>
        <taxon>Culex</taxon>
    </lineage>
</organism>
<name>A0A8D8BS68_CULPI</name>
<dbReference type="AlphaFoldDB" id="A0A8D8BS68"/>
<protein>
    <submittedName>
        <fullName evidence="1">(northern house mosquito) hypothetical protein</fullName>
    </submittedName>
</protein>
<reference evidence="1" key="1">
    <citation type="submission" date="2021-05" db="EMBL/GenBank/DDBJ databases">
        <authorList>
            <person name="Alioto T."/>
            <person name="Alioto T."/>
            <person name="Gomez Garrido J."/>
        </authorList>
    </citation>
    <scope>NUCLEOTIDE SEQUENCE</scope>
</reference>
<proteinExistence type="predicted"/>
<sequence length="157" mass="17439">MTFNSSEDSQCSGFIIEGCTCCTAGNCSQPSDIVQFSIANLFSCFKSQKMTRSASSLSSIDCKCSSRSWDSWLKLCTSTLGSSWLKNIIAFRDNLCNFFGYTSAVASSVQQLNSQSSMTNVSRLDAVDSNSPMQFRTLQDSRCTCFRLVHLAWLKFR</sequence>
<evidence type="ECO:0000313" key="1">
    <source>
        <dbReference type="EMBL" id="CAG6476871.1"/>
    </source>
</evidence>
<dbReference type="EMBL" id="HBUE01079492">
    <property type="protein sequence ID" value="CAG6476871.1"/>
    <property type="molecule type" value="Transcribed_RNA"/>
</dbReference>